<evidence type="ECO:0000256" key="1">
    <source>
        <dbReference type="SAM" id="SignalP"/>
    </source>
</evidence>
<name>A0ABD3MX10_9STRA</name>
<evidence type="ECO:0000313" key="3">
    <source>
        <dbReference type="Proteomes" id="UP001530293"/>
    </source>
</evidence>
<dbReference type="AlphaFoldDB" id="A0ABD3MX10"/>
<feature type="signal peptide" evidence="1">
    <location>
        <begin position="1"/>
        <end position="23"/>
    </location>
</feature>
<keyword evidence="1" id="KW-0732">Signal</keyword>
<accession>A0ABD3MX10</accession>
<dbReference type="EMBL" id="JALLBG020000064">
    <property type="protein sequence ID" value="KAL3768455.1"/>
    <property type="molecule type" value="Genomic_DNA"/>
</dbReference>
<keyword evidence="3" id="KW-1185">Reference proteome</keyword>
<proteinExistence type="predicted"/>
<comment type="caution">
    <text evidence="2">The sequence shown here is derived from an EMBL/GenBank/DDBJ whole genome shotgun (WGS) entry which is preliminary data.</text>
</comment>
<feature type="chain" id="PRO_5044745478" evidence="1">
    <location>
        <begin position="24"/>
        <end position="547"/>
    </location>
</feature>
<dbReference type="Proteomes" id="UP001530293">
    <property type="component" value="Unassembled WGS sequence"/>
</dbReference>
<organism evidence="2 3">
    <name type="scientific">Discostella pseudostelligera</name>
    <dbReference type="NCBI Taxonomy" id="259834"/>
    <lineage>
        <taxon>Eukaryota</taxon>
        <taxon>Sar</taxon>
        <taxon>Stramenopiles</taxon>
        <taxon>Ochrophyta</taxon>
        <taxon>Bacillariophyta</taxon>
        <taxon>Coscinodiscophyceae</taxon>
        <taxon>Thalassiosirophycidae</taxon>
        <taxon>Stephanodiscales</taxon>
        <taxon>Stephanodiscaceae</taxon>
        <taxon>Discostella</taxon>
    </lineage>
</organism>
<gene>
    <name evidence="2" type="ORF">ACHAWU_002671</name>
</gene>
<reference evidence="2 3" key="1">
    <citation type="submission" date="2024-10" db="EMBL/GenBank/DDBJ databases">
        <title>Updated reference genomes for cyclostephanoid diatoms.</title>
        <authorList>
            <person name="Roberts W.R."/>
            <person name="Alverson A.J."/>
        </authorList>
    </citation>
    <scope>NUCLEOTIDE SEQUENCE [LARGE SCALE GENOMIC DNA]</scope>
    <source>
        <strain evidence="2 3">AJA232-27</strain>
    </source>
</reference>
<protein>
    <submittedName>
        <fullName evidence="2">Uncharacterized protein</fullName>
    </submittedName>
</protein>
<sequence length="547" mass="59919">MFKPSYPALAILAILASSRGVDAACTSGTIATLAAGASCTYDNFVAALSADCAASIADLFLNEATGLPLDEAARRAEVEALCEYDAPTQFVEIQGSYQDDRRYFAGGSDLVDGSSSWNVLSGKIKRFEANLGTKTVIAFPEYAARIDYNSQNNLGANGYPANMNLEKSCSLNTIMCCFTDASISSFAANADATTDVCRHDLRDSPQSNHIANGWSVFPGAETPTHCVGFTWNDGEEELLGNMMYEVSLRQTATKGYRQGVPGAPMCGCVEHMPVVESAKCRTAVKDPAGIVYSFQYNEDSGYVSASNTVAITYQDCANADLAAQYKANHADDVETAALIDEHLVGAGNCDADLEEYLNDEQFLLEGQHPRRYAQIDHSVWSDLVVGEGIRFLPPNPDPIVADTAFRALIEAGCKNADGTPRYCMVRRFCDSCPHDSHIDIYYKRKTTLPPMGTNTTNGEVYFLDLFMNQWTSYKNILNTDFELYSNYQDALNGVNKWMACNYDSSGVGFPRDCGPRDTSVGEWNSYTNHNWFERANHHGFYVEKPSA</sequence>
<evidence type="ECO:0000313" key="2">
    <source>
        <dbReference type="EMBL" id="KAL3768455.1"/>
    </source>
</evidence>